<protein>
    <submittedName>
        <fullName evidence="2">Uncharacterized protein</fullName>
    </submittedName>
</protein>
<dbReference type="KEGG" id="nmf:NMS_2108"/>
<keyword evidence="3" id="KW-1185">Reference proteome</keyword>
<dbReference type="AlphaFoldDB" id="W8VXL1"/>
<dbReference type="EMBL" id="AP014548">
    <property type="protein sequence ID" value="BAO56117.1"/>
    <property type="molecule type" value="Genomic_DNA"/>
</dbReference>
<dbReference type="STRING" id="1454201.NMS_2108"/>
<dbReference type="HOGENOM" id="CLU_3346596_0_0_10"/>
<organism evidence="2 3">
    <name type="scientific">Nonlabens marinus S1-08</name>
    <dbReference type="NCBI Taxonomy" id="1454201"/>
    <lineage>
        <taxon>Bacteria</taxon>
        <taxon>Pseudomonadati</taxon>
        <taxon>Bacteroidota</taxon>
        <taxon>Flavobacteriia</taxon>
        <taxon>Flavobacteriales</taxon>
        <taxon>Flavobacteriaceae</taxon>
        <taxon>Nonlabens</taxon>
    </lineage>
</organism>
<reference evidence="2 3" key="1">
    <citation type="journal article" date="2014" name="Proc. Natl. Acad. Sci. U.S.A.">
        <title>Functional characterization of flavobacteria rhodopsins reveals a unique class of light-driven chloride pump in bacteria.</title>
        <authorList>
            <person name="Yoshizawa S."/>
            <person name="Kumagai Y."/>
            <person name="Kim H."/>
            <person name="Ogura Y."/>
            <person name="Hayashi T."/>
            <person name="Iwasaki W."/>
            <person name="DeLong E.F."/>
            <person name="Kogure K."/>
        </authorList>
    </citation>
    <scope>NUCLEOTIDE SEQUENCE [LARGE SCALE GENOMIC DNA]</scope>
    <source>
        <strain evidence="2 3">S1-08</strain>
    </source>
</reference>
<evidence type="ECO:0000256" key="1">
    <source>
        <dbReference type="SAM" id="Phobius"/>
    </source>
</evidence>
<sequence length="37" mass="4413">MNSEMYVIYIKNILYFRVVMIVAYFAFAKAETILSIF</sequence>
<gene>
    <name evidence="2" type="ORF">NMS_2108</name>
</gene>
<proteinExistence type="predicted"/>
<keyword evidence="1" id="KW-0472">Membrane</keyword>
<feature type="transmembrane region" description="Helical" evidence="1">
    <location>
        <begin position="6"/>
        <end position="27"/>
    </location>
</feature>
<accession>W8VXL1</accession>
<keyword evidence="1" id="KW-1133">Transmembrane helix</keyword>
<keyword evidence="1" id="KW-0812">Transmembrane</keyword>
<dbReference type="Proteomes" id="UP000031760">
    <property type="component" value="Chromosome"/>
</dbReference>
<evidence type="ECO:0000313" key="2">
    <source>
        <dbReference type="EMBL" id="BAO56117.1"/>
    </source>
</evidence>
<evidence type="ECO:0000313" key="3">
    <source>
        <dbReference type="Proteomes" id="UP000031760"/>
    </source>
</evidence>
<name>W8VXL1_9FLAO</name>